<dbReference type="SMART" id="SM00595">
    <property type="entry name" value="MADF"/>
    <property type="match status" value="1"/>
</dbReference>
<keyword evidence="3" id="KW-1185">Reference proteome</keyword>
<organism evidence="3 4">
    <name type="scientific">Drosophila kikkawai</name>
    <name type="common">Fruit fly</name>
    <dbReference type="NCBI Taxonomy" id="30033"/>
    <lineage>
        <taxon>Eukaryota</taxon>
        <taxon>Metazoa</taxon>
        <taxon>Ecdysozoa</taxon>
        <taxon>Arthropoda</taxon>
        <taxon>Hexapoda</taxon>
        <taxon>Insecta</taxon>
        <taxon>Pterygota</taxon>
        <taxon>Neoptera</taxon>
        <taxon>Endopterygota</taxon>
        <taxon>Diptera</taxon>
        <taxon>Brachycera</taxon>
        <taxon>Muscomorpha</taxon>
        <taxon>Ephydroidea</taxon>
        <taxon>Drosophilidae</taxon>
        <taxon>Drosophila</taxon>
        <taxon>Sophophora</taxon>
    </lineage>
</organism>
<dbReference type="PANTHER" id="PTHR21505">
    <property type="entry name" value="MADF DOMAIN-CONTAINING PROTEIN-RELATED"/>
    <property type="match status" value="1"/>
</dbReference>
<feature type="signal peptide" evidence="1">
    <location>
        <begin position="1"/>
        <end position="24"/>
    </location>
</feature>
<dbReference type="Proteomes" id="UP001652661">
    <property type="component" value="Chromosome 3L"/>
</dbReference>
<reference evidence="4" key="1">
    <citation type="submission" date="2025-08" db="UniProtKB">
        <authorList>
            <consortium name="RefSeq"/>
        </authorList>
    </citation>
    <scope>IDENTIFICATION</scope>
    <source>
        <strain evidence="4">14028-0561.14</strain>
        <tissue evidence="4">Whole fly</tissue>
    </source>
</reference>
<dbReference type="OMA" id="SRDRQFW"/>
<proteinExistence type="predicted"/>
<dbReference type="AlphaFoldDB" id="A0A6P4IF47"/>
<dbReference type="OrthoDB" id="6152242at2759"/>
<keyword evidence="1" id="KW-0732">Signal</keyword>
<accession>A0A6P4IF47</accession>
<dbReference type="PROSITE" id="PS51029">
    <property type="entry name" value="MADF"/>
    <property type="match status" value="1"/>
</dbReference>
<evidence type="ECO:0000313" key="3">
    <source>
        <dbReference type="Proteomes" id="UP001652661"/>
    </source>
</evidence>
<gene>
    <name evidence="4" type="primary">LOC108073895</name>
</gene>
<dbReference type="RefSeq" id="XP_017021173.1">
    <property type="nucleotide sequence ID" value="XM_017165684.3"/>
</dbReference>
<dbReference type="GeneID" id="108073895"/>
<dbReference type="Pfam" id="PF10545">
    <property type="entry name" value="MADF_DNA_bdg"/>
    <property type="match status" value="1"/>
</dbReference>
<dbReference type="InterPro" id="IPR006578">
    <property type="entry name" value="MADF-dom"/>
</dbReference>
<evidence type="ECO:0000256" key="1">
    <source>
        <dbReference type="SAM" id="SignalP"/>
    </source>
</evidence>
<protein>
    <recommendedName>
        <fullName evidence="2">MADF domain-containing protein</fullName>
    </recommendedName>
</protein>
<dbReference type="PANTHER" id="PTHR21505:SF8">
    <property type="entry name" value="DPT-YFP REPRESSOR BY OVEREXPRESSION, ISOFORM D-RELATED"/>
    <property type="match status" value="1"/>
</dbReference>
<feature type="chain" id="PRO_5028430243" description="MADF domain-containing protein" evidence="1">
    <location>
        <begin position="25"/>
        <end position="241"/>
    </location>
</feature>
<evidence type="ECO:0000313" key="4">
    <source>
        <dbReference type="RefSeq" id="XP_017021173.1"/>
    </source>
</evidence>
<sequence>MNSRDRKFWTEFLLLYRSLPAVWQIQNPDYGCRELKTAGYEQLVRKLREVEPDANRTTVVRKINSFRTNFRRDLRRRDQCSAMGEHFTSTLWYFDILSFLEDQDTGARSHRLKEQRCKGSRFSSKEEDGDELTQSPQKVIKEEFILSPVSCRSPTQSVALENNLALSSFSEIPEGKSSSFPRLSETEALSQAWGHQFEELSHGQRTIARKLISDILYYGCMEQLDPVLVGQMHQLINKAKG</sequence>
<feature type="domain" description="MADF" evidence="2">
    <location>
        <begin position="11"/>
        <end position="105"/>
    </location>
</feature>
<name>A0A6P4IF47_DROKI</name>
<evidence type="ECO:0000259" key="2">
    <source>
        <dbReference type="PROSITE" id="PS51029"/>
    </source>
</evidence>